<dbReference type="SMART" id="SM00382">
    <property type="entry name" value="AAA"/>
    <property type="match status" value="1"/>
</dbReference>
<dbReference type="GO" id="GO:0005524">
    <property type="term" value="F:ATP binding"/>
    <property type="evidence" value="ECO:0007669"/>
    <property type="project" value="InterPro"/>
</dbReference>
<accession>A0A1L7XBT5</accession>
<gene>
    <name evidence="2" type="ORF">PAC_12363</name>
</gene>
<name>A0A1L7XBT5_9HELO</name>
<sequence length="677" mass="77009">MDSDSDNYSDSQGDDVDLFAFIGAEVDDSVDPPGLKCELTTYDARYNAKGERIRLAAGKKKEVAANRPRDHDSALVLTRYYDHDKVLDYTLLEIRSPHVKAALRNVIPLYPGVNLHANKVTIRGIPKCLFHYRQELGMYGGTLKDQEAVKHLIFALRYMYDTLRDEVSSYYNLMESPNIEPGLPFLNLWMAFRPGDHIYLKSNGVDRVYRFLSMDRCECFIPHCRKSRWALSLEEIDYDGSDFGHTKVTGYIDPYEGHVPLKHLRAFPLQYHPNNQEITAAMIARGRKFIALRGVHYLGYDGVAEALSFTRNKTFLGEDDEFPLQSVPVKSRIMVDAKTFTSERPSHRPIFSTQSKPINTKNDDHLRLSDDELIICNHLIPGFALAEKRWCYFHVDQTREVDFNSRAFESLLLPQDQKDMIHSLVNIHSDQRVAFDDVIKGKGKGMIFLLHGVPGVGKTLTAESVADYTKRPLYTVSCGELGVGTDDVEYKLSSALELATKWNAIALIDEADVFLEQRSAHDLERNSLVSIFLRTLEYYEGILFLTTNRIGTFDTAFKSRIHLAIKYPSLSIASRRDLWRNFITSTSHNDLGWLDRACLESLAGEELNGRQIKNIVRTAHALAVSSNSQLGHRHINKALNAMKMFEADFAEDAAERAMESEDLRASGNHKAKRRRLD</sequence>
<dbReference type="Gene3D" id="3.40.50.300">
    <property type="entry name" value="P-loop containing nucleotide triphosphate hydrolases"/>
    <property type="match status" value="1"/>
</dbReference>
<dbReference type="InterPro" id="IPR054289">
    <property type="entry name" value="DUF7025"/>
</dbReference>
<dbReference type="GO" id="GO:0016887">
    <property type="term" value="F:ATP hydrolysis activity"/>
    <property type="evidence" value="ECO:0007669"/>
    <property type="project" value="InterPro"/>
</dbReference>
<dbReference type="SUPFAM" id="SSF52540">
    <property type="entry name" value="P-loop containing nucleoside triphosphate hydrolases"/>
    <property type="match status" value="1"/>
</dbReference>
<feature type="domain" description="AAA+ ATPase" evidence="1">
    <location>
        <begin position="444"/>
        <end position="569"/>
    </location>
</feature>
<protein>
    <recommendedName>
        <fullName evidence="1">AAA+ ATPase domain-containing protein</fullName>
    </recommendedName>
</protein>
<dbReference type="PANTHER" id="PTHR46411:SF3">
    <property type="entry name" value="AAA+ ATPASE DOMAIN-CONTAINING PROTEIN"/>
    <property type="match status" value="1"/>
</dbReference>
<proteinExistence type="predicted"/>
<evidence type="ECO:0000313" key="2">
    <source>
        <dbReference type="EMBL" id="CZR62466.1"/>
    </source>
</evidence>
<dbReference type="AlphaFoldDB" id="A0A1L7XBT5"/>
<organism evidence="2 3">
    <name type="scientific">Phialocephala subalpina</name>
    <dbReference type="NCBI Taxonomy" id="576137"/>
    <lineage>
        <taxon>Eukaryota</taxon>
        <taxon>Fungi</taxon>
        <taxon>Dikarya</taxon>
        <taxon>Ascomycota</taxon>
        <taxon>Pezizomycotina</taxon>
        <taxon>Leotiomycetes</taxon>
        <taxon>Helotiales</taxon>
        <taxon>Mollisiaceae</taxon>
        <taxon>Phialocephala</taxon>
        <taxon>Phialocephala fortinii species complex</taxon>
    </lineage>
</organism>
<dbReference type="InterPro" id="IPR003593">
    <property type="entry name" value="AAA+_ATPase"/>
</dbReference>
<dbReference type="Proteomes" id="UP000184330">
    <property type="component" value="Unassembled WGS sequence"/>
</dbReference>
<dbReference type="CDD" id="cd19481">
    <property type="entry name" value="RecA-like_protease"/>
    <property type="match status" value="1"/>
</dbReference>
<dbReference type="Pfam" id="PF00004">
    <property type="entry name" value="AAA"/>
    <property type="match status" value="1"/>
</dbReference>
<keyword evidence="3" id="KW-1185">Reference proteome</keyword>
<dbReference type="EMBL" id="FJOG01000020">
    <property type="protein sequence ID" value="CZR62466.1"/>
    <property type="molecule type" value="Genomic_DNA"/>
</dbReference>
<reference evidence="2 3" key="1">
    <citation type="submission" date="2016-03" db="EMBL/GenBank/DDBJ databases">
        <authorList>
            <person name="Ploux O."/>
        </authorList>
    </citation>
    <scope>NUCLEOTIDE SEQUENCE [LARGE SCALE GENOMIC DNA]</scope>
    <source>
        <strain evidence="2 3">UAMH 11012</strain>
    </source>
</reference>
<dbReference type="InterPro" id="IPR003959">
    <property type="entry name" value="ATPase_AAA_core"/>
</dbReference>
<dbReference type="OrthoDB" id="10042665at2759"/>
<dbReference type="Pfam" id="PF22942">
    <property type="entry name" value="DUF7025"/>
    <property type="match status" value="1"/>
</dbReference>
<evidence type="ECO:0000259" key="1">
    <source>
        <dbReference type="SMART" id="SM00382"/>
    </source>
</evidence>
<evidence type="ECO:0000313" key="3">
    <source>
        <dbReference type="Proteomes" id="UP000184330"/>
    </source>
</evidence>
<dbReference type="PANTHER" id="PTHR46411">
    <property type="entry name" value="FAMILY ATPASE, PUTATIVE-RELATED"/>
    <property type="match status" value="1"/>
</dbReference>
<dbReference type="InterPro" id="IPR027417">
    <property type="entry name" value="P-loop_NTPase"/>
</dbReference>